<sequence length="240" mass="27477">MKILVLITLLLSTSSFAQTIKLATGEFPPFVGNELNNKGLATEIITRVFDEMGDQVDISFRPWKRGYAETLAGKFMGTFPYSKNSEREKTLYFSNVIYELEEHFFAKKSKSISYQKETDLTNLRICKPIGYNLFGLKELEDKGLISIASPINMTLCFKMLSSNRVDLVMTNKIAGWRYIEDLFIDTNEFTMLENSFVKIGHYLIIPKSNVAARETINKFNNALNNAKVKWAACCYSRKTY</sequence>
<dbReference type="InterPro" id="IPR001638">
    <property type="entry name" value="Solute-binding_3/MltF_N"/>
</dbReference>
<protein>
    <recommendedName>
        <fullName evidence="2">Solute-binding protein family 3/N-terminal domain-containing protein</fullName>
    </recommendedName>
</protein>
<evidence type="ECO:0000256" key="1">
    <source>
        <dbReference type="SAM" id="SignalP"/>
    </source>
</evidence>
<dbReference type="RefSeq" id="WP_284204370.1">
    <property type="nucleotide sequence ID" value="NZ_BSPQ01000010.1"/>
</dbReference>
<gene>
    <name evidence="3" type="ORF">GCM10007916_23190</name>
</gene>
<evidence type="ECO:0000259" key="2">
    <source>
        <dbReference type="Pfam" id="PF00497"/>
    </source>
</evidence>
<reference evidence="4" key="1">
    <citation type="journal article" date="2019" name="Int. J. Syst. Evol. Microbiol.">
        <title>The Global Catalogue of Microorganisms (GCM) 10K type strain sequencing project: providing services to taxonomists for standard genome sequencing and annotation.</title>
        <authorList>
            <consortium name="The Broad Institute Genomics Platform"/>
            <consortium name="The Broad Institute Genome Sequencing Center for Infectious Disease"/>
            <person name="Wu L."/>
            <person name="Ma J."/>
        </authorList>
    </citation>
    <scope>NUCLEOTIDE SEQUENCE [LARGE SCALE GENOMIC DNA]</scope>
    <source>
        <strain evidence="4">NBRC 103166</strain>
    </source>
</reference>
<feature type="domain" description="Solute-binding protein family 3/N-terminal" evidence="2">
    <location>
        <begin position="25"/>
        <end position="224"/>
    </location>
</feature>
<feature type="chain" id="PRO_5047125785" description="Solute-binding protein family 3/N-terminal domain-containing protein" evidence="1">
    <location>
        <begin position="18"/>
        <end position="240"/>
    </location>
</feature>
<dbReference type="PANTHER" id="PTHR38834:SF3">
    <property type="entry name" value="SOLUTE-BINDING PROTEIN FAMILY 3_N-TERMINAL DOMAIN-CONTAINING PROTEIN"/>
    <property type="match status" value="1"/>
</dbReference>
<name>A0ABQ6E206_9GAMM</name>
<organism evidence="3 4">
    <name type="scientific">Psychromonas marina</name>
    <dbReference type="NCBI Taxonomy" id="88364"/>
    <lineage>
        <taxon>Bacteria</taxon>
        <taxon>Pseudomonadati</taxon>
        <taxon>Pseudomonadota</taxon>
        <taxon>Gammaproteobacteria</taxon>
        <taxon>Alteromonadales</taxon>
        <taxon>Psychromonadaceae</taxon>
        <taxon>Psychromonas</taxon>
    </lineage>
</organism>
<feature type="signal peptide" evidence="1">
    <location>
        <begin position="1"/>
        <end position="17"/>
    </location>
</feature>
<dbReference type="Proteomes" id="UP001157353">
    <property type="component" value="Unassembled WGS sequence"/>
</dbReference>
<keyword evidence="1" id="KW-0732">Signal</keyword>
<dbReference type="PANTHER" id="PTHR38834">
    <property type="entry name" value="PERIPLASMIC SUBSTRATE BINDING PROTEIN FAMILY 3"/>
    <property type="match status" value="1"/>
</dbReference>
<comment type="caution">
    <text evidence="3">The sequence shown here is derived from an EMBL/GenBank/DDBJ whole genome shotgun (WGS) entry which is preliminary data.</text>
</comment>
<dbReference type="EMBL" id="BSPQ01000010">
    <property type="protein sequence ID" value="GLS91250.1"/>
    <property type="molecule type" value="Genomic_DNA"/>
</dbReference>
<keyword evidence="4" id="KW-1185">Reference proteome</keyword>
<proteinExistence type="predicted"/>
<evidence type="ECO:0000313" key="4">
    <source>
        <dbReference type="Proteomes" id="UP001157353"/>
    </source>
</evidence>
<dbReference type="SUPFAM" id="SSF53850">
    <property type="entry name" value="Periplasmic binding protein-like II"/>
    <property type="match status" value="1"/>
</dbReference>
<dbReference type="Gene3D" id="3.40.190.10">
    <property type="entry name" value="Periplasmic binding protein-like II"/>
    <property type="match status" value="2"/>
</dbReference>
<accession>A0ABQ6E206</accession>
<evidence type="ECO:0000313" key="3">
    <source>
        <dbReference type="EMBL" id="GLS91250.1"/>
    </source>
</evidence>
<dbReference type="Pfam" id="PF00497">
    <property type="entry name" value="SBP_bac_3"/>
    <property type="match status" value="1"/>
</dbReference>